<dbReference type="AlphaFoldDB" id="A0A316Z659"/>
<evidence type="ECO:0000256" key="3">
    <source>
        <dbReference type="ARBA" id="ARBA00023054"/>
    </source>
</evidence>
<evidence type="ECO:0000256" key="4">
    <source>
        <dbReference type="ARBA" id="ARBA00023242"/>
    </source>
</evidence>
<dbReference type="RefSeq" id="XP_025596727.1">
    <property type="nucleotide sequence ID" value="XM_025745888.1"/>
</dbReference>
<dbReference type="GO" id="GO:0019843">
    <property type="term" value="F:rRNA binding"/>
    <property type="evidence" value="ECO:0007669"/>
    <property type="project" value="TreeGrafter"/>
</dbReference>
<sequence length="139" mass="15318">MEAPLQAYTQSGQASRAAKDAKGGSSRDARRALRAKPKTKSKSAASLHAQRFRRSKDAPVIAFDDDNRRDFLTGFRKRKNERIAKTKAKYAERAKEELKAARKEVSAAGECDPAGGSRIGLRAEALRRRSMTVRSALPC</sequence>
<evidence type="ECO:0008006" key="9">
    <source>
        <dbReference type="Google" id="ProtNLM"/>
    </source>
</evidence>
<evidence type="ECO:0000256" key="5">
    <source>
        <dbReference type="SAM" id="Coils"/>
    </source>
</evidence>
<comment type="similarity">
    <text evidence="2">Belongs to the RRP17 family.</text>
</comment>
<dbReference type="GeneID" id="37273432"/>
<keyword evidence="4" id="KW-0539">Nucleus</keyword>
<dbReference type="PANTHER" id="PTHR14577:SF0">
    <property type="entry name" value="NUCLEOLAR PROTEIN 12"/>
    <property type="match status" value="1"/>
</dbReference>
<evidence type="ECO:0000256" key="1">
    <source>
        <dbReference type="ARBA" id="ARBA00004604"/>
    </source>
</evidence>
<gene>
    <name evidence="7" type="ORF">FA09DRAFT_89275</name>
</gene>
<dbReference type="EMBL" id="KZ819299">
    <property type="protein sequence ID" value="PWN96448.1"/>
    <property type="molecule type" value="Genomic_DNA"/>
</dbReference>
<dbReference type="STRING" id="58919.A0A316Z659"/>
<dbReference type="Proteomes" id="UP000245946">
    <property type="component" value="Unassembled WGS sequence"/>
</dbReference>
<dbReference type="Pfam" id="PF09805">
    <property type="entry name" value="Nop25"/>
    <property type="match status" value="1"/>
</dbReference>
<evidence type="ECO:0000313" key="7">
    <source>
        <dbReference type="EMBL" id="PWN96448.1"/>
    </source>
</evidence>
<feature type="region of interest" description="Disordered" evidence="6">
    <location>
        <begin position="1"/>
        <end position="52"/>
    </location>
</feature>
<evidence type="ECO:0000313" key="8">
    <source>
        <dbReference type="Proteomes" id="UP000245946"/>
    </source>
</evidence>
<keyword evidence="3 5" id="KW-0175">Coiled coil</keyword>
<protein>
    <recommendedName>
        <fullName evidence="9">Nucleolar protein 12</fullName>
    </recommendedName>
</protein>
<proteinExistence type="inferred from homology"/>
<feature type="compositionally biased region" description="Basic residues" evidence="6">
    <location>
        <begin position="32"/>
        <end position="41"/>
    </location>
</feature>
<dbReference type="InterPro" id="IPR019186">
    <property type="entry name" value="Nucleolar_protein_12"/>
</dbReference>
<keyword evidence="8" id="KW-1185">Reference proteome</keyword>
<evidence type="ECO:0000256" key="2">
    <source>
        <dbReference type="ARBA" id="ARBA00007175"/>
    </source>
</evidence>
<dbReference type="GO" id="GO:0005730">
    <property type="term" value="C:nucleolus"/>
    <property type="evidence" value="ECO:0007669"/>
    <property type="project" value="UniProtKB-SubCell"/>
</dbReference>
<reference evidence="7 8" key="1">
    <citation type="journal article" date="2018" name="Mol. Biol. Evol.">
        <title>Broad Genomic Sampling Reveals a Smut Pathogenic Ancestry of the Fungal Clade Ustilaginomycotina.</title>
        <authorList>
            <person name="Kijpornyongpan T."/>
            <person name="Mondo S.J."/>
            <person name="Barry K."/>
            <person name="Sandor L."/>
            <person name="Lee J."/>
            <person name="Lipzen A."/>
            <person name="Pangilinan J."/>
            <person name="LaButti K."/>
            <person name="Hainaut M."/>
            <person name="Henrissat B."/>
            <person name="Grigoriev I.V."/>
            <person name="Spatafora J.W."/>
            <person name="Aime M.C."/>
        </authorList>
    </citation>
    <scope>NUCLEOTIDE SEQUENCE [LARGE SCALE GENOMIC DNA]</scope>
    <source>
        <strain evidence="7 8">MCA 4186</strain>
    </source>
</reference>
<organism evidence="7 8">
    <name type="scientific">Tilletiopsis washingtonensis</name>
    <dbReference type="NCBI Taxonomy" id="58919"/>
    <lineage>
        <taxon>Eukaryota</taxon>
        <taxon>Fungi</taxon>
        <taxon>Dikarya</taxon>
        <taxon>Basidiomycota</taxon>
        <taxon>Ustilaginomycotina</taxon>
        <taxon>Exobasidiomycetes</taxon>
        <taxon>Entylomatales</taxon>
        <taxon>Entylomatales incertae sedis</taxon>
        <taxon>Tilletiopsis</taxon>
    </lineage>
</organism>
<comment type="subcellular location">
    <subcellularLocation>
        <location evidence="1">Nucleus</location>
        <location evidence="1">Nucleolus</location>
    </subcellularLocation>
</comment>
<dbReference type="PANTHER" id="PTHR14577">
    <property type="entry name" value="NUCLEOLAR PROTEIN 12"/>
    <property type="match status" value="1"/>
</dbReference>
<evidence type="ECO:0000256" key="6">
    <source>
        <dbReference type="SAM" id="MobiDB-lite"/>
    </source>
</evidence>
<feature type="coiled-coil region" evidence="5">
    <location>
        <begin position="84"/>
        <end position="111"/>
    </location>
</feature>
<name>A0A316Z659_9BASI</name>
<feature type="compositionally biased region" description="Basic and acidic residues" evidence="6">
    <location>
        <begin position="17"/>
        <end position="31"/>
    </location>
</feature>
<accession>A0A316Z659</accession>
<dbReference type="OrthoDB" id="551633at2759"/>